<accession>A0A1Y5I7K9</accession>
<evidence type="ECO:0000313" key="11">
    <source>
        <dbReference type="EMBL" id="OUS45421.1"/>
    </source>
</evidence>
<dbReference type="PANTHER" id="PTHR12730">
    <property type="entry name" value="HSDA/SDA1-RELATED"/>
    <property type="match status" value="1"/>
</dbReference>
<evidence type="ECO:0000256" key="2">
    <source>
        <dbReference type="ARBA" id="ARBA00022448"/>
    </source>
</evidence>
<organism evidence="11">
    <name type="scientific">Ostreococcus tauri</name>
    <name type="common">Marine green alga</name>
    <dbReference type="NCBI Taxonomy" id="70448"/>
    <lineage>
        <taxon>Eukaryota</taxon>
        <taxon>Viridiplantae</taxon>
        <taxon>Chlorophyta</taxon>
        <taxon>Mamiellophyceae</taxon>
        <taxon>Mamiellales</taxon>
        <taxon>Bathycoccaceae</taxon>
        <taxon>Ostreococcus</taxon>
    </lineage>
</organism>
<feature type="domain" description="SDA1 N-terminal" evidence="10">
    <location>
        <begin position="57"/>
        <end position="440"/>
    </location>
</feature>
<dbReference type="GO" id="GO:0015031">
    <property type="term" value="P:protein transport"/>
    <property type="evidence" value="ECO:0007669"/>
    <property type="project" value="UniProtKB-KW"/>
</dbReference>
<evidence type="ECO:0000256" key="3">
    <source>
        <dbReference type="ARBA" id="ARBA00022517"/>
    </source>
</evidence>
<dbReference type="InterPro" id="IPR016024">
    <property type="entry name" value="ARM-type_fold"/>
</dbReference>
<dbReference type="GO" id="GO:0005730">
    <property type="term" value="C:nucleolus"/>
    <property type="evidence" value="ECO:0007669"/>
    <property type="project" value="UniProtKB-SubCell"/>
</dbReference>
<feature type="compositionally biased region" description="Polar residues" evidence="8">
    <location>
        <begin position="699"/>
        <end position="716"/>
    </location>
</feature>
<keyword evidence="7" id="KW-0175">Coiled coil</keyword>
<evidence type="ECO:0000256" key="5">
    <source>
        <dbReference type="ARBA" id="ARBA00023242"/>
    </source>
</evidence>
<dbReference type="Proteomes" id="UP000195557">
    <property type="component" value="Unassembled WGS sequence"/>
</dbReference>
<evidence type="ECO:0000259" key="10">
    <source>
        <dbReference type="Pfam" id="PF08158"/>
    </source>
</evidence>
<feature type="region of interest" description="Disordered" evidence="8">
    <location>
        <begin position="693"/>
        <end position="756"/>
    </location>
</feature>
<keyword evidence="2 6" id="KW-0813">Transport</keyword>
<evidence type="ECO:0000259" key="9">
    <source>
        <dbReference type="Pfam" id="PF05285"/>
    </source>
</evidence>
<sequence>MSKAAMDLLTLRDRCKRDPEGYGEEAAMQTRRYEALRALFAMKPSREHAEFGELVSFISHVSGVYPELTRGFAEGVVDLLERHAGGLDASTRRALVSALILMRNKGSIGVEVTLPLFFKLFRVKDKSLRVMMFKHIVSDAKAANKKRTNDKYNRTVQSFLYAAIKDENETTAKKALAVLTDMYRRNIWTDAKSVNLVVEACKHPSQKILVAALKFFEGQDEAAEAAAAEGDESDSESDPAARENDIKCRTSGGVSKTDVFKAYKTGVASSKKKKQKKLKRTIKSMQRKERNAENAVDARFAALQLINDPQALAELLFHKLQIGHMSYDTKMLCIMMMCRIIGMHQLIMLNVYPFLQRYIQPSQLEVTRLLAAAATACHELVPPDALEPLLRQLVNQFIHDRARPEVAAVGLNAVREICARCPLVMNEDLLQDLAQYKKAKDKPVSNAARGLIALFRELAPGLLEKKDRGKGVDMSRTLKAYGETEVVDRIEGVDLLQRDLLKRKREEEEEAYSEDDDEENDEEDEEEEEEEEEDDEEDEEDEVETGKREREDIEIDPDAPPPKIRKNGKLSLSELKRRHKALVQKRKEEEEEEARAEREEEEEELGGPIEQERILTSEDFKRIKALQTEKQLDAALKRAGANKSATVASDNIRLMMRRADRATDRRVNPDALAATGIKRAHDKAARLATVLAGREDNEYGSSTVRKQKKTGGSSNAEKSKRKNLPLAARIHAATRRRNAPKINGKQQRGRKVWKNK</sequence>
<protein>
    <recommendedName>
        <fullName evidence="6">Protein SDA1</fullName>
    </recommendedName>
</protein>
<keyword evidence="4 6" id="KW-0653">Protein transport</keyword>
<comment type="function">
    <text evidence="6">Required for 60S pre-ribosomal subunits export to the cytoplasm.</text>
</comment>
<comment type="similarity">
    <text evidence="1 6">Belongs to the SDA1 family.</text>
</comment>
<dbReference type="eggNOG" id="KOG2229">
    <property type="taxonomic scope" value="Eukaryota"/>
</dbReference>
<evidence type="ECO:0000256" key="1">
    <source>
        <dbReference type="ARBA" id="ARBA00005783"/>
    </source>
</evidence>
<keyword evidence="5 6" id="KW-0539">Nucleus</keyword>
<feature type="compositionally biased region" description="Acidic residues" evidence="8">
    <location>
        <begin position="226"/>
        <end position="237"/>
    </location>
</feature>
<dbReference type="Pfam" id="PF05285">
    <property type="entry name" value="SDA1_dom"/>
    <property type="match status" value="1"/>
</dbReference>
<dbReference type="InterPro" id="IPR007949">
    <property type="entry name" value="SDA1_MD"/>
</dbReference>
<comment type="subcellular location">
    <subcellularLocation>
        <location evidence="6">Nucleus</location>
        <location evidence="6">Nucleolus</location>
    </subcellularLocation>
</comment>
<proteinExistence type="inferred from homology"/>
<feature type="region of interest" description="Disordered" evidence="8">
    <location>
        <begin position="226"/>
        <end position="248"/>
    </location>
</feature>
<reference evidence="11" key="1">
    <citation type="submission" date="2017-04" db="EMBL/GenBank/DDBJ databases">
        <title>Population genomics of picophytoplankton unveils novel chromosome hypervariability.</title>
        <authorList>
            <consortium name="DOE Joint Genome Institute"/>
            <person name="Blanc-Mathieu R."/>
            <person name="Krasovec M."/>
            <person name="Hebrard M."/>
            <person name="Yau S."/>
            <person name="Desgranges E."/>
            <person name="Martin J."/>
            <person name="Schackwitz W."/>
            <person name="Kuo A."/>
            <person name="Salin G."/>
            <person name="Donnadieu C."/>
            <person name="Desdevises Y."/>
            <person name="Sanchez-Ferandin S."/>
            <person name="Moreau H."/>
            <person name="Rivals E."/>
            <person name="Grigoriev I.V."/>
            <person name="Grimsley N."/>
            <person name="Eyre-Walker A."/>
            <person name="Piganeau G."/>
        </authorList>
    </citation>
    <scope>NUCLEOTIDE SEQUENCE [LARGE SCALE GENOMIC DNA]</scope>
    <source>
        <strain evidence="11">RCC 1115</strain>
    </source>
</reference>
<dbReference type="GO" id="GO:0000055">
    <property type="term" value="P:ribosomal large subunit export from nucleus"/>
    <property type="evidence" value="ECO:0007669"/>
    <property type="project" value="UniProtKB-UniRule"/>
</dbReference>
<dbReference type="AlphaFoldDB" id="A0A1Y5I7K9"/>
<name>A0A1Y5I7K9_OSTTA</name>
<gene>
    <name evidence="11" type="ORF">BE221DRAFT_199441</name>
</gene>
<evidence type="ECO:0000256" key="7">
    <source>
        <dbReference type="SAM" id="Coils"/>
    </source>
</evidence>
<dbReference type="GO" id="GO:0042273">
    <property type="term" value="P:ribosomal large subunit biogenesis"/>
    <property type="evidence" value="ECO:0007669"/>
    <property type="project" value="UniProtKB-UniRule"/>
</dbReference>
<dbReference type="InterPro" id="IPR012977">
    <property type="entry name" value="SDA1_N"/>
</dbReference>
<evidence type="ECO:0000256" key="8">
    <source>
        <dbReference type="SAM" id="MobiDB-lite"/>
    </source>
</evidence>
<feature type="compositionally biased region" description="Acidic residues" evidence="8">
    <location>
        <begin position="589"/>
        <end position="605"/>
    </location>
</feature>
<feature type="domain" description="SDA1 middle" evidence="9">
    <location>
        <begin position="508"/>
        <end position="693"/>
    </location>
</feature>
<evidence type="ECO:0000256" key="6">
    <source>
        <dbReference type="RuleBase" id="RU365057"/>
    </source>
</evidence>
<dbReference type="SUPFAM" id="SSF48371">
    <property type="entry name" value="ARM repeat"/>
    <property type="match status" value="1"/>
</dbReference>
<dbReference type="InterPro" id="IPR027312">
    <property type="entry name" value="Sda1"/>
</dbReference>
<feature type="region of interest" description="Disordered" evidence="8">
    <location>
        <begin position="504"/>
        <end position="613"/>
    </location>
</feature>
<feature type="compositionally biased region" description="Basic residues" evidence="8">
    <location>
        <begin position="747"/>
        <end position="756"/>
    </location>
</feature>
<dbReference type="EMBL" id="KZ155790">
    <property type="protein sequence ID" value="OUS45421.1"/>
    <property type="molecule type" value="Genomic_DNA"/>
</dbReference>
<evidence type="ECO:0000256" key="4">
    <source>
        <dbReference type="ARBA" id="ARBA00022927"/>
    </source>
</evidence>
<dbReference type="Pfam" id="PF08158">
    <property type="entry name" value="SDA1_HEAT"/>
    <property type="match status" value="1"/>
</dbReference>
<dbReference type="PANTHER" id="PTHR12730:SF0">
    <property type="entry name" value="PROTEIN SDA1 HOMOLOG"/>
    <property type="match status" value="1"/>
</dbReference>
<feature type="coiled-coil region" evidence="7">
    <location>
        <begin position="268"/>
        <end position="295"/>
    </location>
</feature>
<feature type="compositionally biased region" description="Basic and acidic residues" evidence="8">
    <location>
        <begin position="239"/>
        <end position="248"/>
    </location>
</feature>
<keyword evidence="3 6" id="KW-0690">Ribosome biogenesis</keyword>
<feature type="compositionally biased region" description="Acidic residues" evidence="8">
    <location>
        <begin position="507"/>
        <end position="543"/>
    </location>
</feature>